<accession>A0A5J9TRP9</accession>
<evidence type="ECO:0000313" key="9">
    <source>
        <dbReference type="EMBL" id="TVU13897.1"/>
    </source>
</evidence>
<dbReference type="InterPro" id="IPR000620">
    <property type="entry name" value="EamA_dom"/>
</dbReference>
<dbReference type="Proteomes" id="UP000324897">
    <property type="component" value="Unassembled WGS sequence"/>
</dbReference>
<dbReference type="InterPro" id="IPR037185">
    <property type="entry name" value="EmrE-like"/>
</dbReference>
<dbReference type="InterPro" id="IPR030184">
    <property type="entry name" value="WAT1-related"/>
</dbReference>
<evidence type="ECO:0000256" key="1">
    <source>
        <dbReference type="ARBA" id="ARBA00004141"/>
    </source>
</evidence>
<dbReference type="PANTHER" id="PTHR31218">
    <property type="entry name" value="WAT1-RELATED PROTEIN"/>
    <property type="match status" value="1"/>
</dbReference>
<comment type="subcellular location">
    <subcellularLocation>
        <location evidence="1 6">Membrane</location>
        <topology evidence="1 6">Multi-pass membrane protein</topology>
    </subcellularLocation>
</comment>
<reference evidence="9 10" key="1">
    <citation type="journal article" date="2019" name="Sci. Rep.">
        <title>A high-quality genome of Eragrostis curvula grass provides insights into Poaceae evolution and supports new strategies to enhance forage quality.</title>
        <authorList>
            <person name="Carballo J."/>
            <person name="Santos B.A.C.M."/>
            <person name="Zappacosta D."/>
            <person name="Garbus I."/>
            <person name="Selva J.P."/>
            <person name="Gallo C.A."/>
            <person name="Diaz A."/>
            <person name="Albertini E."/>
            <person name="Caccamo M."/>
            <person name="Echenique V."/>
        </authorList>
    </citation>
    <scope>NUCLEOTIDE SEQUENCE [LARGE SCALE GENOMIC DNA]</scope>
    <source>
        <strain evidence="10">cv. Victoria</strain>
        <tissue evidence="9">Leaf</tissue>
    </source>
</reference>
<sequence>MRRGDTDDWPGQIERGKRMRRGDTDDRRPTFSLEVQQAMRHGPAQPAMLADQQAHSAAWLGQFHVGVLAVIMLLARLILKMDGMKPYILAMAVQVMYTGMFVIFKATFNHGMNTFVFVFYRQAAASLLLLPVALFFERENARSMTFGLLLKLFFYSLFGITFSSNVQNLGIKFTSGTVAAAIDNSLPVATFCLALLLRYPATMDHVNMCAQMAHG</sequence>
<dbReference type="GO" id="GO:0022857">
    <property type="term" value="F:transmembrane transporter activity"/>
    <property type="evidence" value="ECO:0007669"/>
    <property type="project" value="InterPro"/>
</dbReference>
<keyword evidence="4 6" id="KW-1133">Transmembrane helix</keyword>
<keyword evidence="10" id="KW-1185">Reference proteome</keyword>
<dbReference type="AlphaFoldDB" id="A0A5J9TRP9"/>
<comment type="caution">
    <text evidence="9">The sequence shown here is derived from an EMBL/GenBank/DDBJ whole genome shotgun (WGS) entry which is preliminary data.</text>
</comment>
<feature type="transmembrane region" description="Helical" evidence="6">
    <location>
        <begin position="114"/>
        <end position="136"/>
    </location>
</feature>
<feature type="transmembrane region" description="Helical" evidence="6">
    <location>
        <begin position="148"/>
        <end position="166"/>
    </location>
</feature>
<feature type="non-terminal residue" evidence="9">
    <location>
        <position position="1"/>
    </location>
</feature>
<evidence type="ECO:0000256" key="4">
    <source>
        <dbReference type="ARBA" id="ARBA00022989"/>
    </source>
</evidence>
<keyword evidence="3 6" id="KW-0812">Transmembrane</keyword>
<name>A0A5J9TRP9_9POAL</name>
<feature type="transmembrane region" description="Helical" evidence="6">
    <location>
        <begin position="87"/>
        <end position="108"/>
    </location>
</feature>
<feature type="region of interest" description="Disordered" evidence="7">
    <location>
        <begin position="1"/>
        <end position="27"/>
    </location>
</feature>
<protein>
    <recommendedName>
        <fullName evidence="6">WAT1-related protein</fullName>
    </recommendedName>
</protein>
<feature type="transmembrane region" description="Helical" evidence="6">
    <location>
        <begin position="178"/>
        <end position="197"/>
    </location>
</feature>
<keyword evidence="5 6" id="KW-0472">Membrane</keyword>
<dbReference type="EMBL" id="RWGY01000031">
    <property type="protein sequence ID" value="TVU13897.1"/>
    <property type="molecule type" value="Genomic_DNA"/>
</dbReference>
<dbReference type="Pfam" id="PF00892">
    <property type="entry name" value="EamA"/>
    <property type="match status" value="1"/>
</dbReference>
<dbReference type="OrthoDB" id="692471at2759"/>
<feature type="transmembrane region" description="Helical" evidence="6">
    <location>
        <begin position="56"/>
        <end position="75"/>
    </location>
</feature>
<organism evidence="9 10">
    <name type="scientific">Eragrostis curvula</name>
    <name type="common">weeping love grass</name>
    <dbReference type="NCBI Taxonomy" id="38414"/>
    <lineage>
        <taxon>Eukaryota</taxon>
        <taxon>Viridiplantae</taxon>
        <taxon>Streptophyta</taxon>
        <taxon>Embryophyta</taxon>
        <taxon>Tracheophyta</taxon>
        <taxon>Spermatophyta</taxon>
        <taxon>Magnoliopsida</taxon>
        <taxon>Liliopsida</taxon>
        <taxon>Poales</taxon>
        <taxon>Poaceae</taxon>
        <taxon>PACMAD clade</taxon>
        <taxon>Chloridoideae</taxon>
        <taxon>Eragrostideae</taxon>
        <taxon>Eragrostidinae</taxon>
        <taxon>Eragrostis</taxon>
    </lineage>
</organism>
<dbReference type="GO" id="GO:0016020">
    <property type="term" value="C:membrane"/>
    <property type="evidence" value="ECO:0007669"/>
    <property type="project" value="UniProtKB-SubCell"/>
</dbReference>
<gene>
    <name evidence="9" type="ORF">EJB05_37330</name>
</gene>
<feature type="domain" description="EamA" evidence="8">
    <location>
        <begin position="85"/>
        <end position="197"/>
    </location>
</feature>
<proteinExistence type="inferred from homology"/>
<comment type="similarity">
    <text evidence="2 6">Belongs to the drug/metabolite transporter (DMT) superfamily. Plant drug/metabolite exporter (P-DME) (TC 2.A.7.4) family.</text>
</comment>
<evidence type="ECO:0000313" key="10">
    <source>
        <dbReference type="Proteomes" id="UP000324897"/>
    </source>
</evidence>
<evidence type="ECO:0000256" key="5">
    <source>
        <dbReference type="ARBA" id="ARBA00023136"/>
    </source>
</evidence>
<evidence type="ECO:0000256" key="2">
    <source>
        <dbReference type="ARBA" id="ARBA00007635"/>
    </source>
</evidence>
<dbReference type="SUPFAM" id="SSF103481">
    <property type="entry name" value="Multidrug resistance efflux transporter EmrE"/>
    <property type="match status" value="1"/>
</dbReference>
<evidence type="ECO:0000256" key="6">
    <source>
        <dbReference type="RuleBase" id="RU363077"/>
    </source>
</evidence>
<evidence type="ECO:0000256" key="7">
    <source>
        <dbReference type="SAM" id="MobiDB-lite"/>
    </source>
</evidence>
<evidence type="ECO:0000259" key="8">
    <source>
        <dbReference type="Pfam" id="PF00892"/>
    </source>
</evidence>
<evidence type="ECO:0000256" key="3">
    <source>
        <dbReference type="ARBA" id="ARBA00022692"/>
    </source>
</evidence>
<dbReference type="Gramene" id="TVU13897">
    <property type="protein sequence ID" value="TVU13897"/>
    <property type="gene ID" value="EJB05_37330"/>
</dbReference>